<dbReference type="SUPFAM" id="SSF56003">
    <property type="entry name" value="Molybdenum cofactor-binding domain"/>
    <property type="match status" value="1"/>
</dbReference>
<sequence length="98" mass="10672">MGIGHALYESLPLYEGGPGDGDWNFHRYHLPRAHEVAVWSQTSELLAPLSDTDPPKGIAEVVMIPIVAAIVTAVHEAIGKRFYDLPLSPKKIKEALAS</sequence>
<dbReference type="Gene3D" id="3.30.365.10">
    <property type="entry name" value="Aldehyde oxidase/xanthine dehydrogenase, molybdopterin binding domain"/>
    <property type="match status" value="1"/>
</dbReference>
<dbReference type="AlphaFoldDB" id="A0A644Z1W4"/>
<protein>
    <submittedName>
        <fullName evidence="1">Uncharacterized protein</fullName>
    </submittedName>
</protein>
<comment type="caution">
    <text evidence="1">The sequence shown here is derived from an EMBL/GenBank/DDBJ whole genome shotgun (WGS) entry which is preliminary data.</text>
</comment>
<accession>A0A644Z1W4</accession>
<dbReference type="InterPro" id="IPR037165">
    <property type="entry name" value="AldOxase/xan_DH_Mopterin-bd_sf"/>
</dbReference>
<reference evidence="1" key="1">
    <citation type="submission" date="2019-08" db="EMBL/GenBank/DDBJ databases">
        <authorList>
            <person name="Kucharzyk K."/>
            <person name="Murdoch R.W."/>
            <person name="Higgins S."/>
            <person name="Loffler F."/>
        </authorList>
    </citation>
    <scope>NUCLEOTIDE SEQUENCE</scope>
</reference>
<evidence type="ECO:0000313" key="1">
    <source>
        <dbReference type="EMBL" id="MPM34298.1"/>
    </source>
</evidence>
<dbReference type="GO" id="GO:0016491">
    <property type="term" value="F:oxidoreductase activity"/>
    <property type="evidence" value="ECO:0007669"/>
    <property type="project" value="InterPro"/>
</dbReference>
<proteinExistence type="predicted"/>
<dbReference type="EMBL" id="VSSQ01006930">
    <property type="protein sequence ID" value="MPM34298.1"/>
    <property type="molecule type" value="Genomic_DNA"/>
</dbReference>
<gene>
    <name evidence="1" type="ORF">SDC9_80880</name>
</gene>
<organism evidence="1">
    <name type="scientific">bioreactor metagenome</name>
    <dbReference type="NCBI Taxonomy" id="1076179"/>
    <lineage>
        <taxon>unclassified sequences</taxon>
        <taxon>metagenomes</taxon>
        <taxon>ecological metagenomes</taxon>
    </lineage>
</organism>
<name>A0A644Z1W4_9ZZZZ</name>